<evidence type="ECO:0000313" key="2">
    <source>
        <dbReference type="EMBL" id="KAH7012005.1"/>
    </source>
</evidence>
<reference evidence="2 3" key="1">
    <citation type="journal article" date="2021" name="Nat. Commun.">
        <title>Genetic determinants of endophytism in the Arabidopsis root mycobiome.</title>
        <authorList>
            <person name="Mesny F."/>
            <person name="Miyauchi S."/>
            <person name="Thiergart T."/>
            <person name="Pickel B."/>
            <person name="Atanasova L."/>
            <person name="Karlsson M."/>
            <person name="Huettel B."/>
            <person name="Barry K.W."/>
            <person name="Haridas S."/>
            <person name="Chen C."/>
            <person name="Bauer D."/>
            <person name="Andreopoulos W."/>
            <person name="Pangilinan J."/>
            <person name="LaButti K."/>
            <person name="Riley R."/>
            <person name="Lipzen A."/>
            <person name="Clum A."/>
            <person name="Drula E."/>
            <person name="Henrissat B."/>
            <person name="Kohler A."/>
            <person name="Grigoriev I.V."/>
            <person name="Martin F.M."/>
            <person name="Hacquard S."/>
        </authorList>
    </citation>
    <scope>NUCLEOTIDE SEQUENCE [LARGE SCALE GENOMIC DNA]</scope>
    <source>
        <strain evidence="2 3">MPI-SDFR-AT-0080</strain>
    </source>
</reference>
<name>A0ABQ8FQA9_9PEZI</name>
<evidence type="ECO:0000256" key="1">
    <source>
        <dbReference type="SAM" id="MobiDB-lite"/>
    </source>
</evidence>
<accession>A0ABQ8FQA9</accession>
<feature type="compositionally biased region" description="Polar residues" evidence="1">
    <location>
        <begin position="248"/>
        <end position="262"/>
    </location>
</feature>
<evidence type="ECO:0000313" key="3">
    <source>
        <dbReference type="Proteomes" id="UP000774617"/>
    </source>
</evidence>
<protein>
    <submittedName>
        <fullName evidence="2">Uncharacterized protein</fullName>
    </submittedName>
</protein>
<sequence length="460" mass="50852">MTSSRSPIPSTTAFDPGLRDLADNALCCAQWGSETGHVGRLGCKFPTASCRVFCKAGFDRTGQAVLFRLCVPVALKTSENNTKTPLYICIEPQHISHLQPLPLDGSEATQACVSDLIAHSQRCSSSADIIALQFLLKQPATMVGPKETTSIEPRSDATGRILESLCSLSLATNLTLYLPKNEALVECIDELCTSASNGSLRSTPKAFGISALYHGAGGMDVGTLLSTFAAAGESRQPPAYQDIARMSEPSTTQSETALSPPQSKADIPLSTFSSRRGPEKRRRTDQGRRSPIPRVSGVAGSRDRAWMRRIEQQLLDFGESLALLRDEIADIRKERERESATPLEFPRTRTVTRSVSARPEFAATTQRLDVVEHHLQQMHRRLGAVEDRVREADEDCRDRHDERDSELDDRLEDFFTNVNDTVDARLDDWLLDQKADLQDIIKDEMNNIEENIRGDLRGAL</sequence>
<comment type="caution">
    <text evidence="2">The sequence shown here is derived from an EMBL/GenBank/DDBJ whole genome shotgun (WGS) entry which is preliminary data.</text>
</comment>
<feature type="region of interest" description="Disordered" evidence="1">
    <location>
        <begin position="247"/>
        <end position="302"/>
    </location>
</feature>
<organism evidence="2 3">
    <name type="scientific">Macrophomina phaseolina</name>
    <dbReference type="NCBI Taxonomy" id="35725"/>
    <lineage>
        <taxon>Eukaryota</taxon>
        <taxon>Fungi</taxon>
        <taxon>Dikarya</taxon>
        <taxon>Ascomycota</taxon>
        <taxon>Pezizomycotina</taxon>
        <taxon>Dothideomycetes</taxon>
        <taxon>Dothideomycetes incertae sedis</taxon>
        <taxon>Botryosphaeriales</taxon>
        <taxon>Botryosphaeriaceae</taxon>
        <taxon>Macrophomina</taxon>
    </lineage>
</organism>
<dbReference type="Proteomes" id="UP000774617">
    <property type="component" value="Unassembled WGS sequence"/>
</dbReference>
<keyword evidence="3" id="KW-1185">Reference proteome</keyword>
<dbReference type="EMBL" id="JAGTJR010000095">
    <property type="protein sequence ID" value="KAH7012005.1"/>
    <property type="molecule type" value="Genomic_DNA"/>
</dbReference>
<proteinExistence type="predicted"/>
<gene>
    <name evidence="2" type="ORF">B0J12DRAFT_747348</name>
</gene>